<dbReference type="Proteomes" id="UP001634007">
    <property type="component" value="Unassembled WGS sequence"/>
</dbReference>
<reference evidence="3 4" key="1">
    <citation type="submission" date="2024-11" db="EMBL/GenBank/DDBJ databases">
        <title>Chromosome-level genome assembly of Eucalyptus globulus Labill. provides insights into its genome evolution.</title>
        <authorList>
            <person name="Li X."/>
        </authorList>
    </citation>
    <scope>NUCLEOTIDE SEQUENCE [LARGE SCALE GENOMIC DNA]</scope>
    <source>
        <strain evidence="3">CL2024</strain>
        <tissue evidence="3">Fresh tender leaves</tissue>
    </source>
</reference>
<dbReference type="SUPFAM" id="SSF55136">
    <property type="entry name" value="Probable bacterial effector-binding domain"/>
    <property type="match status" value="1"/>
</dbReference>
<dbReference type="PANTHER" id="PTHR11220">
    <property type="entry name" value="HEME-BINDING PROTEIN-RELATED"/>
    <property type="match status" value="1"/>
</dbReference>
<comment type="caution">
    <text evidence="3">The sequence shown here is derived from an EMBL/GenBank/DDBJ whole genome shotgun (WGS) entry which is preliminary data.</text>
</comment>
<dbReference type="Gene3D" id="3.20.80.10">
    <property type="entry name" value="Regulatory factor, effector binding domain"/>
    <property type="match status" value="1"/>
</dbReference>
<dbReference type="FunFam" id="3.20.80.10:FF:000002">
    <property type="entry name" value="Heme-binding protein 2"/>
    <property type="match status" value="1"/>
</dbReference>
<evidence type="ECO:0000313" key="3">
    <source>
        <dbReference type="EMBL" id="KAL3726469.1"/>
    </source>
</evidence>
<dbReference type="AlphaFoldDB" id="A0ABD3JGC1"/>
<dbReference type="PANTHER" id="PTHR11220:SF36">
    <property type="entry name" value="SOUL HEME-BINDING PROTEIN"/>
    <property type="match status" value="1"/>
</dbReference>
<dbReference type="EMBL" id="JBJKBG010000008">
    <property type="protein sequence ID" value="KAL3726469.1"/>
    <property type="molecule type" value="Genomic_DNA"/>
</dbReference>
<evidence type="ECO:0000256" key="2">
    <source>
        <dbReference type="SAM" id="SignalP"/>
    </source>
</evidence>
<keyword evidence="2" id="KW-0732">Signal</keyword>
<sequence length="206" mass="23067">MKSSSSILALFLCSLMILPSDHAIESPQYVVALLATDFEIRVYKNSTWMSAPVRGTSFEKSTKEGFHRLYQFIHGANLDSSEIDITSPVMTSIAQSSQGSFKSYCVSFYLPAKFQGAPPQPNPELNLKLDEQRAECVAVRKFSGFARDDNIDQEMEALVASLDNYTSSRIIKNNKNTFAVAQYNASYHLSRRLNEVWLKVGFPGCK</sequence>
<gene>
    <name evidence="3" type="ORF">ACJRO7_031376</name>
</gene>
<comment type="similarity">
    <text evidence="1">Belongs to the HEBP family.</text>
</comment>
<feature type="chain" id="PRO_5044825772" description="SOUL heme-binding family protein" evidence="2">
    <location>
        <begin position="24"/>
        <end position="206"/>
    </location>
</feature>
<accession>A0ABD3JGC1</accession>
<evidence type="ECO:0000256" key="1">
    <source>
        <dbReference type="ARBA" id="ARBA00009817"/>
    </source>
</evidence>
<protein>
    <recommendedName>
        <fullName evidence="5">SOUL heme-binding family protein</fullName>
    </recommendedName>
</protein>
<dbReference type="Pfam" id="PF04832">
    <property type="entry name" value="SOUL"/>
    <property type="match status" value="1"/>
</dbReference>
<organism evidence="3 4">
    <name type="scientific">Eucalyptus globulus</name>
    <name type="common">Tasmanian blue gum</name>
    <dbReference type="NCBI Taxonomy" id="34317"/>
    <lineage>
        <taxon>Eukaryota</taxon>
        <taxon>Viridiplantae</taxon>
        <taxon>Streptophyta</taxon>
        <taxon>Embryophyta</taxon>
        <taxon>Tracheophyta</taxon>
        <taxon>Spermatophyta</taxon>
        <taxon>Magnoliopsida</taxon>
        <taxon>eudicotyledons</taxon>
        <taxon>Gunneridae</taxon>
        <taxon>Pentapetalae</taxon>
        <taxon>rosids</taxon>
        <taxon>malvids</taxon>
        <taxon>Myrtales</taxon>
        <taxon>Myrtaceae</taxon>
        <taxon>Myrtoideae</taxon>
        <taxon>Eucalypteae</taxon>
        <taxon>Eucalyptus</taxon>
    </lineage>
</organism>
<dbReference type="InterPro" id="IPR011256">
    <property type="entry name" value="Reg_factor_effector_dom_sf"/>
</dbReference>
<proteinExistence type="inferred from homology"/>
<feature type="signal peptide" evidence="2">
    <location>
        <begin position="1"/>
        <end position="23"/>
    </location>
</feature>
<name>A0ABD3JGC1_EUCGL</name>
<evidence type="ECO:0000313" key="4">
    <source>
        <dbReference type="Proteomes" id="UP001634007"/>
    </source>
</evidence>
<keyword evidence="4" id="KW-1185">Reference proteome</keyword>
<dbReference type="InterPro" id="IPR006917">
    <property type="entry name" value="SOUL_heme-bd"/>
</dbReference>
<evidence type="ECO:0008006" key="5">
    <source>
        <dbReference type="Google" id="ProtNLM"/>
    </source>
</evidence>